<dbReference type="SUPFAM" id="SSF54593">
    <property type="entry name" value="Glyoxalase/Bleomycin resistance protein/Dihydroxybiphenyl dioxygenase"/>
    <property type="match status" value="1"/>
</dbReference>
<keyword evidence="2" id="KW-0223">Dioxygenase</keyword>
<name>A0A7X3LFG9_9BACL</name>
<keyword evidence="2" id="KW-0560">Oxidoreductase</keyword>
<evidence type="ECO:0000259" key="1">
    <source>
        <dbReference type="PROSITE" id="PS51819"/>
    </source>
</evidence>
<dbReference type="AlphaFoldDB" id="A0A7X3LFG9"/>
<dbReference type="Proteomes" id="UP000460318">
    <property type="component" value="Unassembled WGS sequence"/>
</dbReference>
<dbReference type="PANTHER" id="PTHR36503:SF2">
    <property type="entry name" value="BLR2408 PROTEIN"/>
    <property type="match status" value="1"/>
</dbReference>
<dbReference type="EMBL" id="WUBI01000001">
    <property type="protein sequence ID" value="MWV42997.1"/>
    <property type="molecule type" value="Genomic_DNA"/>
</dbReference>
<sequence>MTTKAKQIFVNLPVKDLKRSIAFFTALGFEFNDQFTDENAACLIIGDQIYAMLLVHDFFRSFTKKDISNAAATTEVITALAVESREQVDQIVHKALEAGGKVSNDPQDHGFMYTWSFQDPDDHLWEVFYMNMNASQE</sequence>
<dbReference type="PROSITE" id="PS51819">
    <property type="entry name" value="VOC"/>
    <property type="match status" value="1"/>
</dbReference>
<accession>A0A7X3LFG9</accession>
<reference evidence="2 3" key="1">
    <citation type="submission" date="2019-12" db="EMBL/GenBank/DDBJ databases">
        <title>Paenibacillus sp. nov., an endophytic bacterium isolated from the stem of Dendrobium.</title>
        <authorList>
            <person name="Zhao R."/>
        </authorList>
    </citation>
    <scope>NUCLEOTIDE SEQUENCE [LARGE SCALE GENOMIC DNA]</scope>
    <source>
        <strain evidence="2 3">HJL G12</strain>
    </source>
</reference>
<dbReference type="PANTHER" id="PTHR36503">
    <property type="entry name" value="BLR2520 PROTEIN"/>
    <property type="match status" value="1"/>
</dbReference>
<keyword evidence="3" id="KW-1185">Reference proteome</keyword>
<dbReference type="GO" id="GO:0051213">
    <property type="term" value="F:dioxygenase activity"/>
    <property type="evidence" value="ECO:0007669"/>
    <property type="project" value="UniProtKB-KW"/>
</dbReference>
<comment type="caution">
    <text evidence="2">The sequence shown here is derived from an EMBL/GenBank/DDBJ whole genome shotgun (WGS) entry which is preliminary data.</text>
</comment>
<evidence type="ECO:0000313" key="2">
    <source>
        <dbReference type="EMBL" id="MWV42997.1"/>
    </source>
</evidence>
<dbReference type="InterPro" id="IPR004360">
    <property type="entry name" value="Glyas_Fos-R_dOase_dom"/>
</dbReference>
<proteinExistence type="predicted"/>
<feature type="domain" description="VOC" evidence="1">
    <location>
        <begin position="6"/>
        <end position="130"/>
    </location>
</feature>
<gene>
    <name evidence="2" type="ORF">GRF59_05090</name>
</gene>
<dbReference type="InterPro" id="IPR037523">
    <property type="entry name" value="VOC_core"/>
</dbReference>
<dbReference type="RefSeq" id="WP_160496551.1">
    <property type="nucleotide sequence ID" value="NZ_WUBI01000001.1"/>
</dbReference>
<protein>
    <submittedName>
        <fullName evidence="2">Glyoxalase/bleomycin resistance/extradiol dioxygenase family protein</fullName>
    </submittedName>
</protein>
<dbReference type="InterPro" id="IPR029068">
    <property type="entry name" value="Glyas_Bleomycin-R_OHBP_Dase"/>
</dbReference>
<evidence type="ECO:0000313" key="3">
    <source>
        <dbReference type="Proteomes" id="UP000460318"/>
    </source>
</evidence>
<dbReference type="Pfam" id="PF00903">
    <property type="entry name" value="Glyoxalase"/>
    <property type="match status" value="1"/>
</dbReference>
<organism evidence="2 3">
    <name type="scientific">Paenibacillus dendrobii</name>
    <dbReference type="NCBI Taxonomy" id="2691084"/>
    <lineage>
        <taxon>Bacteria</taxon>
        <taxon>Bacillati</taxon>
        <taxon>Bacillota</taxon>
        <taxon>Bacilli</taxon>
        <taxon>Bacillales</taxon>
        <taxon>Paenibacillaceae</taxon>
        <taxon>Paenibacillus</taxon>
    </lineage>
</organism>
<dbReference type="Gene3D" id="3.10.180.10">
    <property type="entry name" value="2,3-Dihydroxybiphenyl 1,2-Dioxygenase, domain 1"/>
    <property type="match status" value="1"/>
</dbReference>